<evidence type="ECO:0000259" key="3">
    <source>
        <dbReference type="PROSITE" id="PS50033"/>
    </source>
</evidence>
<gene>
    <name evidence="4" type="ORF">BAUCODRAFT_151643</name>
</gene>
<evidence type="ECO:0000313" key="5">
    <source>
        <dbReference type="Proteomes" id="UP000011761"/>
    </source>
</evidence>
<evidence type="ECO:0000313" key="4">
    <source>
        <dbReference type="EMBL" id="EMC92216.1"/>
    </source>
</evidence>
<proteinExistence type="predicted"/>
<feature type="domain" description="UBX" evidence="3">
    <location>
        <begin position="419"/>
        <end position="494"/>
    </location>
</feature>
<sequence length="531" mass="60007">MAIDITALSDEQQLALQQFTSVTDQELDAAVPLLQKCQWNAQIAITRFFDGDADTIDPTTEAAAAAQQPPPPSQSARRTETLMDSIASPRSSTSRSRRNNNGGGGDGGLEPAPRVVPTPESQLTQPVPFPFSLLLLPFNLTYAIFQRVLGTVGYIFPFIPRLLNRFYSGRASQPSRDVRRRPLSPRDTAERFTREFEEEYGVEAGTVPFHPSGYASAFDMAKREVKYLLVLLLSPEHDDTAPFIRETLLSPSFLTYLKEPRNNLILWAGSLADAEPYQVASALNATRFPYVCLIAHTPSVSTTAMSKLVNSAGLVAPEELLGKLRSAMHSHDAQLERIRSQRREQLASRSLRQEQESAYERSLAADREKARRRREEEAEREKVEREEREREERRADEARKVAQWRRWRAQTIPSEPGVEVKDVVRISLRLPSGERVVRKFRAEAGVEELYAFVECYDLLSGEAGDLSEKELQQPEGYRHEYQFRLVSPMPREVFEVEKGGTIRERIGRSGNLIVEKTLGEEEEEEEDNGEA</sequence>
<dbReference type="Proteomes" id="UP000011761">
    <property type="component" value="Unassembled WGS sequence"/>
</dbReference>
<dbReference type="SUPFAM" id="SSF52833">
    <property type="entry name" value="Thioredoxin-like"/>
    <property type="match status" value="1"/>
</dbReference>
<name>M2M7C4_BAUPA</name>
<dbReference type="EMBL" id="KB445562">
    <property type="protein sequence ID" value="EMC92216.1"/>
    <property type="molecule type" value="Genomic_DNA"/>
</dbReference>
<dbReference type="SMART" id="SM00166">
    <property type="entry name" value="UBX"/>
    <property type="match status" value="1"/>
</dbReference>
<dbReference type="GO" id="GO:0043130">
    <property type="term" value="F:ubiquitin binding"/>
    <property type="evidence" value="ECO:0007669"/>
    <property type="project" value="TreeGrafter"/>
</dbReference>
<dbReference type="GO" id="GO:0005783">
    <property type="term" value="C:endoplasmic reticulum"/>
    <property type="evidence" value="ECO:0007669"/>
    <property type="project" value="TreeGrafter"/>
</dbReference>
<dbReference type="RefSeq" id="XP_007680662.1">
    <property type="nucleotide sequence ID" value="XM_007682472.1"/>
</dbReference>
<dbReference type="Gene3D" id="1.10.8.10">
    <property type="entry name" value="DNA helicase RuvA subunit, C-terminal domain"/>
    <property type="match status" value="1"/>
</dbReference>
<dbReference type="eggNOG" id="KOG1363">
    <property type="taxonomic scope" value="Eukaryota"/>
</dbReference>
<dbReference type="InterPro" id="IPR036249">
    <property type="entry name" value="Thioredoxin-like_sf"/>
</dbReference>
<dbReference type="InterPro" id="IPR050730">
    <property type="entry name" value="UBX_domain-protein"/>
</dbReference>
<dbReference type="PANTHER" id="PTHR23322:SF1">
    <property type="entry name" value="FAS-ASSOCIATED FACTOR 2"/>
    <property type="match status" value="1"/>
</dbReference>
<evidence type="ECO:0000256" key="1">
    <source>
        <dbReference type="ARBA" id="ARBA00023054"/>
    </source>
</evidence>
<dbReference type="SUPFAM" id="SSF54236">
    <property type="entry name" value="Ubiquitin-like"/>
    <property type="match status" value="1"/>
</dbReference>
<dbReference type="Gene3D" id="3.10.20.90">
    <property type="entry name" value="Phosphatidylinositol 3-kinase Catalytic Subunit, Chain A, domain 1"/>
    <property type="match status" value="1"/>
</dbReference>
<dbReference type="OMA" id="VYAFVEC"/>
<dbReference type="Pfam" id="PF00789">
    <property type="entry name" value="UBX"/>
    <property type="match status" value="1"/>
</dbReference>
<evidence type="ECO:0000256" key="2">
    <source>
        <dbReference type="SAM" id="MobiDB-lite"/>
    </source>
</evidence>
<keyword evidence="1" id="KW-0175">Coiled coil</keyword>
<dbReference type="InterPro" id="IPR001012">
    <property type="entry name" value="UBX_dom"/>
</dbReference>
<dbReference type="InterPro" id="IPR029071">
    <property type="entry name" value="Ubiquitin-like_domsf"/>
</dbReference>
<dbReference type="InterPro" id="IPR006577">
    <property type="entry name" value="UAS"/>
</dbReference>
<organism evidence="4 5">
    <name type="scientific">Baudoinia panamericana (strain UAMH 10762)</name>
    <name type="common">Angels' share fungus</name>
    <name type="synonym">Baudoinia compniacensis (strain UAMH 10762)</name>
    <dbReference type="NCBI Taxonomy" id="717646"/>
    <lineage>
        <taxon>Eukaryota</taxon>
        <taxon>Fungi</taxon>
        <taxon>Dikarya</taxon>
        <taxon>Ascomycota</taxon>
        <taxon>Pezizomycotina</taxon>
        <taxon>Dothideomycetes</taxon>
        <taxon>Dothideomycetidae</taxon>
        <taxon>Mycosphaerellales</taxon>
        <taxon>Teratosphaeriaceae</taxon>
        <taxon>Baudoinia</taxon>
    </lineage>
</organism>
<dbReference type="SMART" id="SM00594">
    <property type="entry name" value="UAS"/>
    <property type="match status" value="1"/>
</dbReference>
<dbReference type="GeneID" id="19109154"/>
<accession>M2M7C4</accession>
<reference evidence="4 5" key="1">
    <citation type="journal article" date="2012" name="PLoS Pathog.">
        <title>Diverse lifestyles and strategies of plant pathogenesis encoded in the genomes of eighteen Dothideomycetes fungi.</title>
        <authorList>
            <person name="Ohm R.A."/>
            <person name="Feau N."/>
            <person name="Henrissat B."/>
            <person name="Schoch C.L."/>
            <person name="Horwitz B.A."/>
            <person name="Barry K.W."/>
            <person name="Condon B.J."/>
            <person name="Copeland A.C."/>
            <person name="Dhillon B."/>
            <person name="Glaser F."/>
            <person name="Hesse C.N."/>
            <person name="Kosti I."/>
            <person name="LaButti K."/>
            <person name="Lindquist E.A."/>
            <person name="Lucas S."/>
            <person name="Salamov A.A."/>
            <person name="Bradshaw R.E."/>
            <person name="Ciuffetti L."/>
            <person name="Hamelin R.C."/>
            <person name="Kema G.H.J."/>
            <person name="Lawrence C."/>
            <person name="Scott J.A."/>
            <person name="Spatafora J.W."/>
            <person name="Turgeon B.G."/>
            <person name="de Wit P.J.G.M."/>
            <person name="Zhong S."/>
            <person name="Goodwin S.B."/>
            <person name="Grigoriev I.V."/>
        </authorList>
    </citation>
    <scope>NUCLEOTIDE SEQUENCE [LARGE SCALE GENOMIC DNA]</scope>
    <source>
        <strain evidence="4 5">UAMH 10762</strain>
    </source>
</reference>
<dbReference type="Gene3D" id="3.40.30.10">
    <property type="entry name" value="Glutaredoxin"/>
    <property type="match status" value="1"/>
</dbReference>
<dbReference type="SUPFAM" id="SSF46934">
    <property type="entry name" value="UBA-like"/>
    <property type="match status" value="1"/>
</dbReference>
<dbReference type="Pfam" id="PF14555">
    <property type="entry name" value="UBA_4"/>
    <property type="match status" value="1"/>
</dbReference>
<feature type="region of interest" description="Disordered" evidence="2">
    <location>
        <begin position="60"/>
        <end position="122"/>
    </location>
</feature>
<dbReference type="PROSITE" id="PS50033">
    <property type="entry name" value="UBX"/>
    <property type="match status" value="1"/>
</dbReference>
<dbReference type="GO" id="GO:0036503">
    <property type="term" value="P:ERAD pathway"/>
    <property type="evidence" value="ECO:0007669"/>
    <property type="project" value="TreeGrafter"/>
</dbReference>
<dbReference type="InterPro" id="IPR009060">
    <property type="entry name" value="UBA-like_sf"/>
</dbReference>
<dbReference type="CDD" id="cd14273">
    <property type="entry name" value="UBA_TAP-C_like"/>
    <property type="match status" value="1"/>
</dbReference>
<protein>
    <recommendedName>
        <fullName evidence="3">UBX domain-containing protein</fullName>
    </recommendedName>
</protein>
<dbReference type="PANTHER" id="PTHR23322">
    <property type="entry name" value="FAS-ASSOCIATED PROTEIN"/>
    <property type="match status" value="1"/>
</dbReference>
<dbReference type="STRING" id="717646.M2M7C4"/>
<feature type="region of interest" description="Disordered" evidence="2">
    <location>
        <begin position="346"/>
        <end position="395"/>
    </location>
</feature>
<dbReference type="KEGG" id="bcom:BAUCODRAFT_151643"/>
<keyword evidence="5" id="KW-1185">Reference proteome</keyword>
<dbReference type="AlphaFoldDB" id="M2M7C4"/>
<dbReference type="CDD" id="cd01767">
    <property type="entry name" value="UBX"/>
    <property type="match status" value="1"/>
</dbReference>
<dbReference type="HOGENOM" id="CLU_020031_2_0_1"/>
<dbReference type="OrthoDB" id="1026733at2759"/>